<dbReference type="AlphaFoldDB" id="X1DWD3"/>
<sequence>MIFKDFWKSTASVVLFVVTVTILVDFAWENTMLQTVSTNFNNWAENPYGDEG</sequence>
<name>X1DWD3_9ZZZZ</name>
<protein>
    <submittedName>
        <fullName evidence="2">Uncharacterized protein</fullName>
    </submittedName>
</protein>
<evidence type="ECO:0000313" key="2">
    <source>
        <dbReference type="EMBL" id="GAH25346.1"/>
    </source>
</evidence>
<gene>
    <name evidence="2" type="ORF">S03H2_00137</name>
</gene>
<accession>X1DWD3</accession>
<organism evidence="2">
    <name type="scientific">marine sediment metagenome</name>
    <dbReference type="NCBI Taxonomy" id="412755"/>
    <lineage>
        <taxon>unclassified sequences</taxon>
        <taxon>metagenomes</taxon>
        <taxon>ecological metagenomes</taxon>
    </lineage>
</organism>
<comment type="caution">
    <text evidence="2">The sequence shown here is derived from an EMBL/GenBank/DDBJ whole genome shotgun (WGS) entry which is preliminary data.</text>
</comment>
<keyword evidence="1" id="KW-0472">Membrane</keyword>
<keyword evidence="1" id="KW-1133">Transmembrane helix</keyword>
<dbReference type="EMBL" id="BARU01000011">
    <property type="protein sequence ID" value="GAH25346.1"/>
    <property type="molecule type" value="Genomic_DNA"/>
</dbReference>
<keyword evidence="1" id="KW-0812">Transmembrane</keyword>
<feature type="transmembrane region" description="Helical" evidence="1">
    <location>
        <begin position="6"/>
        <end position="28"/>
    </location>
</feature>
<proteinExistence type="predicted"/>
<evidence type="ECO:0000256" key="1">
    <source>
        <dbReference type="SAM" id="Phobius"/>
    </source>
</evidence>
<reference evidence="2" key="1">
    <citation type="journal article" date="2014" name="Front. Microbiol.">
        <title>High frequency of phylogenetically diverse reductive dehalogenase-homologous genes in deep subseafloor sedimentary metagenomes.</title>
        <authorList>
            <person name="Kawai M."/>
            <person name="Futagami T."/>
            <person name="Toyoda A."/>
            <person name="Takaki Y."/>
            <person name="Nishi S."/>
            <person name="Hori S."/>
            <person name="Arai W."/>
            <person name="Tsubouchi T."/>
            <person name="Morono Y."/>
            <person name="Uchiyama I."/>
            <person name="Ito T."/>
            <person name="Fujiyama A."/>
            <person name="Inagaki F."/>
            <person name="Takami H."/>
        </authorList>
    </citation>
    <scope>NUCLEOTIDE SEQUENCE</scope>
    <source>
        <strain evidence="2">Expedition CK06-06</strain>
    </source>
</reference>